<dbReference type="PANTHER" id="PTHR43531">
    <property type="entry name" value="PROTEIN ICFG"/>
    <property type="match status" value="1"/>
</dbReference>
<dbReference type="PANTHER" id="PTHR43531:SF16">
    <property type="entry name" value="METHYL-ACCEPTING CHEMOTAXIS PROTEIN II"/>
    <property type="match status" value="1"/>
</dbReference>
<dbReference type="PROSITE" id="PS50111">
    <property type="entry name" value="CHEMOTAXIS_TRANSDUC_2"/>
    <property type="match status" value="1"/>
</dbReference>
<dbReference type="GO" id="GO:0004888">
    <property type="term" value="F:transmembrane signaling receptor activity"/>
    <property type="evidence" value="ECO:0007669"/>
    <property type="project" value="TreeGrafter"/>
</dbReference>
<evidence type="ECO:0000313" key="4">
    <source>
        <dbReference type="EMBL" id="TGD52146.1"/>
    </source>
</evidence>
<protein>
    <submittedName>
        <fullName evidence="4">Methyl-accepting chemotaxis protein II</fullName>
    </submittedName>
</protein>
<proteinExistence type="inferred from homology"/>
<evidence type="ECO:0000256" key="1">
    <source>
        <dbReference type="ARBA" id="ARBA00029447"/>
    </source>
</evidence>
<dbReference type="EMBL" id="PYKK01000167">
    <property type="protein sequence ID" value="TGD52146.1"/>
    <property type="molecule type" value="Genomic_DNA"/>
</dbReference>
<dbReference type="GO" id="GO:0006935">
    <property type="term" value="P:chemotaxis"/>
    <property type="evidence" value="ECO:0007669"/>
    <property type="project" value="TreeGrafter"/>
</dbReference>
<feature type="non-terminal residue" evidence="4">
    <location>
        <position position="82"/>
    </location>
</feature>
<dbReference type="SUPFAM" id="SSF58104">
    <property type="entry name" value="Methyl-accepting chemotaxis protein (MCP) signaling domain"/>
    <property type="match status" value="1"/>
</dbReference>
<dbReference type="GO" id="GO:0007165">
    <property type="term" value="P:signal transduction"/>
    <property type="evidence" value="ECO:0007669"/>
    <property type="project" value="UniProtKB-KW"/>
</dbReference>
<dbReference type="Proteomes" id="UP000297989">
    <property type="component" value="Unassembled WGS sequence"/>
</dbReference>
<gene>
    <name evidence="4" type="ORF">C9F10_01700</name>
</gene>
<dbReference type="Gene3D" id="1.10.287.950">
    <property type="entry name" value="Methyl-accepting chemotaxis protein"/>
    <property type="match status" value="1"/>
</dbReference>
<dbReference type="Pfam" id="PF00015">
    <property type="entry name" value="MCPsignal"/>
    <property type="match status" value="1"/>
</dbReference>
<dbReference type="GO" id="GO:0005886">
    <property type="term" value="C:plasma membrane"/>
    <property type="evidence" value="ECO:0007669"/>
    <property type="project" value="TreeGrafter"/>
</dbReference>
<evidence type="ECO:0000256" key="2">
    <source>
        <dbReference type="PROSITE-ProRule" id="PRU00284"/>
    </source>
</evidence>
<dbReference type="InterPro" id="IPR004089">
    <property type="entry name" value="MCPsignal_dom"/>
</dbReference>
<comment type="similarity">
    <text evidence="1">Belongs to the methyl-accepting chemotaxis (MCP) protein family.</text>
</comment>
<evidence type="ECO:0000313" key="5">
    <source>
        <dbReference type="Proteomes" id="UP000297989"/>
    </source>
</evidence>
<accession>A0A659SGW2</accession>
<sequence length="82" mass="8371">SALAATAASLEHLTATVKQTADTARQASQLAQSASETARHGGKVVDGVVNTMHDIADSSQTIAAIISVIDGIAWRTTILALT</sequence>
<dbReference type="InterPro" id="IPR051310">
    <property type="entry name" value="MCP_chemotaxis"/>
</dbReference>
<feature type="non-terminal residue" evidence="4">
    <location>
        <position position="1"/>
    </location>
</feature>
<evidence type="ECO:0000259" key="3">
    <source>
        <dbReference type="PROSITE" id="PS50111"/>
    </source>
</evidence>
<keyword evidence="2" id="KW-0807">Transducer</keyword>
<organism evidence="4 5">
    <name type="scientific">Salmonella enterica subsp. enterica serovar Poona</name>
    <dbReference type="NCBI Taxonomy" id="436295"/>
    <lineage>
        <taxon>Bacteria</taxon>
        <taxon>Pseudomonadati</taxon>
        <taxon>Pseudomonadota</taxon>
        <taxon>Gammaproteobacteria</taxon>
        <taxon>Enterobacterales</taxon>
        <taxon>Enterobacteriaceae</taxon>
        <taxon>Salmonella</taxon>
    </lineage>
</organism>
<reference evidence="4 5" key="1">
    <citation type="submission" date="2018-03" db="EMBL/GenBank/DDBJ databases">
        <title>Non-Typhoidal Salmonella genome sequencing and assembly.</title>
        <authorList>
            <person name="Matchawe C."/>
        </authorList>
    </citation>
    <scope>NUCLEOTIDE SEQUENCE [LARGE SCALE GENOMIC DNA]</scope>
    <source>
        <strain evidence="4 5">8EV</strain>
    </source>
</reference>
<comment type="caution">
    <text evidence="4">The sequence shown here is derived from an EMBL/GenBank/DDBJ whole genome shotgun (WGS) entry which is preliminary data.</text>
</comment>
<name>A0A659SGW2_SALET</name>
<dbReference type="AlphaFoldDB" id="A0A659SGW2"/>
<feature type="domain" description="Methyl-accepting transducer" evidence="3">
    <location>
        <begin position="1"/>
        <end position="82"/>
    </location>
</feature>